<name>Q46R77_CUPPJ</name>
<dbReference type="STRING" id="264198.Reut_B5009"/>
<proteinExistence type="predicted"/>
<protein>
    <submittedName>
        <fullName evidence="1">Putative lipoprotein</fullName>
    </submittedName>
</protein>
<reference evidence="1" key="1">
    <citation type="submission" date="2005-08" db="EMBL/GenBank/DDBJ databases">
        <title>Complete sequence of chromosome 2 of Ralstonia eutropha JMP134.</title>
        <authorList>
            <person name="Copeland A."/>
            <person name="Lucas S."/>
            <person name="Lapidus A."/>
            <person name="Barry K."/>
            <person name="Detter J.C."/>
            <person name="Glavina T."/>
            <person name="Hammon N."/>
            <person name="Israni S."/>
            <person name="Pitluck S."/>
            <person name="Goltsman E."/>
            <person name="Martinez M."/>
            <person name="Schmutz J."/>
            <person name="Larimer F."/>
            <person name="Land M."/>
            <person name="Lykidis A."/>
            <person name="Richardson P."/>
        </authorList>
    </citation>
    <scope>NUCLEOTIDE SEQUENCE [LARGE SCALE GENOMIC DNA]</scope>
    <source>
        <strain evidence="1">JMP134</strain>
    </source>
</reference>
<dbReference type="AlphaFoldDB" id="Q46R77"/>
<gene>
    <name evidence="1" type="ordered locus">Reut_B5009</name>
</gene>
<dbReference type="PIRSF" id="PIRSF037181">
    <property type="entry name" value="DGC"/>
    <property type="match status" value="1"/>
</dbReference>
<sequence length="141" mass="14644">MPPSQSDRDPFSVTMCHSTLASLPLVYACSGCSSVAQLANTFAVRLDRSGAAEMSCISGVGGGVPALTRVARSGRPILALDGCALSCVKACLASVDVVPDRHLVLNRLGATKRQHGVCTEAEEAETWDAVQQALAEVRGAM</sequence>
<dbReference type="HOGENOM" id="CLU_143943_1_0_4"/>
<keyword evidence="1" id="KW-0449">Lipoprotein</keyword>
<accession>Q46R77</accession>
<dbReference type="Pfam" id="PF08859">
    <property type="entry name" value="DGC"/>
    <property type="match status" value="1"/>
</dbReference>
<organism evidence="1">
    <name type="scientific">Cupriavidus pinatubonensis (strain JMP 134 / LMG 1197)</name>
    <name type="common">Cupriavidus necator (strain JMP 134)</name>
    <dbReference type="NCBI Taxonomy" id="264198"/>
    <lineage>
        <taxon>Bacteria</taxon>
        <taxon>Pseudomonadati</taxon>
        <taxon>Pseudomonadota</taxon>
        <taxon>Betaproteobacteria</taxon>
        <taxon>Burkholderiales</taxon>
        <taxon>Burkholderiaceae</taxon>
        <taxon>Cupriavidus</taxon>
    </lineage>
</organism>
<dbReference type="eggNOG" id="COG4273">
    <property type="taxonomic scope" value="Bacteria"/>
</dbReference>
<dbReference type="InterPro" id="IPR014958">
    <property type="entry name" value="DGC"/>
</dbReference>
<dbReference type="KEGG" id="reu:Reut_B5009"/>
<dbReference type="EMBL" id="CP000091">
    <property type="protein sequence ID" value="AAZ64357.1"/>
    <property type="molecule type" value="Genomic_DNA"/>
</dbReference>
<evidence type="ECO:0000313" key="1">
    <source>
        <dbReference type="EMBL" id="AAZ64357.1"/>
    </source>
</evidence>